<name>A0AAW3I051_9BURK</name>
<proteinExistence type="predicted"/>
<sequence length="66" mass="7333">MKRFIIGGLYTILTVASCAIMMTWFFAKAGATSFDVPAIYPALAITWGLFLMGKLALMRADIERKK</sequence>
<keyword evidence="1" id="KW-1133">Transmembrane helix</keyword>
<reference evidence="2 3" key="1">
    <citation type="submission" date="2015-07" db="EMBL/GenBank/DDBJ databases">
        <title>Draft genome of Achromobacter spanius.</title>
        <authorList>
            <person name="Wang X."/>
        </authorList>
    </citation>
    <scope>NUCLEOTIDE SEQUENCE [LARGE SCALE GENOMIC DNA]</scope>
    <source>
        <strain evidence="2 3">CGMCC9173</strain>
    </source>
</reference>
<accession>A0AAW3I051</accession>
<keyword evidence="1" id="KW-0812">Transmembrane</keyword>
<evidence type="ECO:0000313" key="3">
    <source>
        <dbReference type="Proteomes" id="UP000037511"/>
    </source>
</evidence>
<feature type="transmembrane region" description="Helical" evidence="1">
    <location>
        <begin position="38"/>
        <end position="57"/>
    </location>
</feature>
<gene>
    <name evidence="2" type="ORF">AFM18_23235</name>
</gene>
<protein>
    <recommendedName>
        <fullName evidence="4">DUF3955 domain-containing protein</fullName>
    </recommendedName>
</protein>
<dbReference type="AlphaFoldDB" id="A0AAW3I051"/>
<evidence type="ECO:0000313" key="2">
    <source>
        <dbReference type="EMBL" id="KNE25252.1"/>
    </source>
</evidence>
<dbReference type="Proteomes" id="UP000037511">
    <property type="component" value="Unassembled WGS sequence"/>
</dbReference>
<evidence type="ECO:0000256" key="1">
    <source>
        <dbReference type="SAM" id="Phobius"/>
    </source>
</evidence>
<organism evidence="2 3">
    <name type="scientific">Achromobacter spanius</name>
    <dbReference type="NCBI Taxonomy" id="217203"/>
    <lineage>
        <taxon>Bacteria</taxon>
        <taxon>Pseudomonadati</taxon>
        <taxon>Pseudomonadota</taxon>
        <taxon>Betaproteobacteria</taxon>
        <taxon>Burkholderiales</taxon>
        <taxon>Alcaligenaceae</taxon>
        <taxon>Achromobacter</taxon>
    </lineage>
</organism>
<comment type="caution">
    <text evidence="2">The sequence shown here is derived from an EMBL/GenBank/DDBJ whole genome shotgun (WGS) entry which is preliminary data.</text>
</comment>
<evidence type="ECO:0008006" key="4">
    <source>
        <dbReference type="Google" id="ProtNLM"/>
    </source>
</evidence>
<dbReference type="PROSITE" id="PS51257">
    <property type="entry name" value="PROKAR_LIPOPROTEIN"/>
    <property type="match status" value="1"/>
</dbReference>
<dbReference type="EMBL" id="LGVG01000039">
    <property type="protein sequence ID" value="KNE25252.1"/>
    <property type="molecule type" value="Genomic_DNA"/>
</dbReference>
<feature type="transmembrane region" description="Helical" evidence="1">
    <location>
        <begin position="7"/>
        <end position="26"/>
    </location>
</feature>
<keyword evidence="1" id="KW-0472">Membrane</keyword>